<evidence type="ECO:0000256" key="2">
    <source>
        <dbReference type="ARBA" id="ARBA00006706"/>
    </source>
</evidence>
<dbReference type="SFLD" id="SFLDS00005">
    <property type="entry name" value="Isoprenoid_Synthase_Type_I"/>
    <property type="match status" value="1"/>
</dbReference>
<comment type="similarity">
    <text evidence="2 7">Belongs to the FPP/GGPP synthase family.</text>
</comment>
<keyword evidence="4" id="KW-0479">Metal-binding</keyword>
<dbReference type="EMBL" id="JAHYCA010000001">
    <property type="protein sequence ID" value="MBW6390049.1"/>
    <property type="molecule type" value="Genomic_DNA"/>
</dbReference>
<keyword evidence="6" id="KW-0414">Isoprene biosynthesis</keyword>
<dbReference type="Pfam" id="PF00348">
    <property type="entry name" value="polyprenyl_synt"/>
    <property type="match status" value="1"/>
</dbReference>
<dbReference type="InterPro" id="IPR008949">
    <property type="entry name" value="Isoprenoid_synthase_dom_sf"/>
</dbReference>
<evidence type="ECO:0000256" key="1">
    <source>
        <dbReference type="ARBA" id="ARBA00001946"/>
    </source>
</evidence>
<dbReference type="RefSeq" id="WP_219790556.1">
    <property type="nucleotide sequence ID" value="NZ_JAHYCA010000001.1"/>
</dbReference>
<keyword evidence="5" id="KW-0460">Magnesium</keyword>
<dbReference type="InterPro" id="IPR033749">
    <property type="entry name" value="Polyprenyl_synt_CS"/>
</dbReference>
<evidence type="ECO:0000256" key="7">
    <source>
        <dbReference type="RuleBase" id="RU004466"/>
    </source>
</evidence>
<gene>
    <name evidence="8" type="ORF">KPL81_02570</name>
</gene>
<reference evidence="8 9" key="1">
    <citation type="submission" date="2021-07" db="EMBL/GenBank/DDBJ databases">
        <authorList>
            <person name="So Y."/>
        </authorList>
    </citation>
    <scope>NUCLEOTIDE SEQUENCE [LARGE SCALE GENOMIC DNA]</scope>
    <source>
        <strain evidence="8 9">Y3S6</strain>
    </source>
</reference>
<evidence type="ECO:0000256" key="6">
    <source>
        <dbReference type="ARBA" id="ARBA00023229"/>
    </source>
</evidence>
<evidence type="ECO:0000313" key="8">
    <source>
        <dbReference type="EMBL" id="MBW6390049.1"/>
    </source>
</evidence>
<evidence type="ECO:0000256" key="5">
    <source>
        <dbReference type="ARBA" id="ARBA00022842"/>
    </source>
</evidence>
<dbReference type="PANTHER" id="PTHR43281:SF1">
    <property type="entry name" value="FARNESYL DIPHOSPHATE SYNTHASE"/>
    <property type="match status" value="1"/>
</dbReference>
<evidence type="ECO:0000256" key="3">
    <source>
        <dbReference type="ARBA" id="ARBA00022679"/>
    </source>
</evidence>
<dbReference type="Gene3D" id="1.10.600.10">
    <property type="entry name" value="Farnesyl Diphosphate Synthase"/>
    <property type="match status" value="1"/>
</dbReference>
<accession>A0ABS6ZM85</accession>
<evidence type="ECO:0000256" key="4">
    <source>
        <dbReference type="ARBA" id="ARBA00022723"/>
    </source>
</evidence>
<dbReference type="Proteomes" id="UP000769617">
    <property type="component" value="Unassembled WGS sequence"/>
</dbReference>
<sequence>MNLPVPRIDGVSQGPDEFDELRDRLVVRLEALLPMAEGEEDPVGLAMRACLLSPGKRIRPMLLVLAGQGLGSDGSALVDLGCATEMVHGASLILDDLPCMDNAQLRRGQPTIHRQFGEDVAVLAAVALLTEAFRLVASTPSVPAEARAQLVARLADASGMRGLVKGQYRDLHADPRLRSAQAVATTNALKTGALFEAAMLMAAVVAKADERATTELSLFAQALGQAFQHYDDLIDESGGTGKDAGQDRGKTTLIALLGAETVRWRLGSQLEQAERHLAAVFPPEQPIRRYVEALCVRLMSAT</sequence>
<keyword evidence="9" id="KW-1185">Reference proteome</keyword>
<keyword evidence="3 7" id="KW-0808">Transferase</keyword>
<dbReference type="SUPFAM" id="SSF48576">
    <property type="entry name" value="Terpenoid synthases"/>
    <property type="match status" value="1"/>
</dbReference>
<protein>
    <submittedName>
        <fullName evidence="8">Polyprenyl synthetase family protein</fullName>
    </submittedName>
</protein>
<dbReference type="InterPro" id="IPR000092">
    <property type="entry name" value="Polyprenyl_synt"/>
</dbReference>
<proteinExistence type="inferred from homology"/>
<comment type="cofactor">
    <cofactor evidence="1">
        <name>Mg(2+)</name>
        <dbReference type="ChEBI" id="CHEBI:18420"/>
    </cofactor>
</comment>
<comment type="caution">
    <text evidence="8">The sequence shown here is derived from an EMBL/GenBank/DDBJ whole genome shotgun (WGS) entry which is preliminary data.</text>
</comment>
<evidence type="ECO:0000313" key="9">
    <source>
        <dbReference type="Proteomes" id="UP000769617"/>
    </source>
</evidence>
<name>A0ABS6ZM85_9GAMM</name>
<organism evidence="8 9">
    <name type="scientific">Billgrantia antri</name>
    <dbReference type="NCBI Taxonomy" id="2846777"/>
    <lineage>
        <taxon>Bacteria</taxon>
        <taxon>Pseudomonadati</taxon>
        <taxon>Pseudomonadota</taxon>
        <taxon>Gammaproteobacteria</taxon>
        <taxon>Oceanospirillales</taxon>
        <taxon>Halomonadaceae</taxon>
        <taxon>Billgrantia</taxon>
    </lineage>
</organism>
<dbReference type="PANTHER" id="PTHR43281">
    <property type="entry name" value="FARNESYL DIPHOSPHATE SYNTHASE"/>
    <property type="match status" value="1"/>
</dbReference>
<dbReference type="PROSITE" id="PS00723">
    <property type="entry name" value="POLYPRENYL_SYNTHASE_1"/>
    <property type="match status" value="1"/>
</dbReference>